<dbReference type="VEuPathDB" id="ToxoDB:EBH_0012430"/>
<feature type="transmembrane region" description="Helical" evidence="2">
    <location>
        <begin position="300"/>
        <end position="321"/>
    </location>
</feature>
<feature type="region of interest" description="Disordered" evidence="1">
    <location>
        <begin position="26"/>
        <end position="118"/>
    </location>
</feature>
<proteinExistence type="predicted"/>
<feature type="transmembrane region" description="Helical" evidence="2">
    <location>
        <begin position="192"/>
        <end position="212"/>
    </location>
</feature>
<feature type="region of interest" description="Disordered" evidence="1">
    <location>
        <begin position="142"/>
        <end position="169"/>
    </location>
</feature>
<keyword evidence="2" id="KW-0472">Membrane</keyword>
<gene>
    <name evidence="3" type="ORF">EBH_0012430</name>
</gene>
<organism evidence="3 4">
    <name type="scientific">Eimeria brunetti</name>
    <dbReference type="NCBI Taxonomy" id="51314"/>
    <lineage>
        <taxon>Eukaryota</taxon>
        <taxon>Sar</taxon>
        <taxon>Alveolata</taxon>
        <taxon>Apicomplexa</taxon>
        <taxon>Conoidasida</taxon>
        <taxon>Coccidia</taxon>
        <taxon>Eucoccidiorida</taxon>
        <taxon>Eimeriorina</taxon>
        <taxon>Eimeriidae</taxon>
        <taxon>Eimeria</taxon>
    </lineage>
</organism>
<reference evidence="3" key="1">
    <citation type="submission" date="2013-10" db="EMBL/GenBank/DDBJ databases">
        <title>Genomic analysis of the causative agents of coccidiosis in chickens.</title>
        <authorList>
            <person name="Reid A.J."/>
            <person name="Blake D."/>
            <person name="Billington K."/>
            <person name="Browne H."/>
            <person name="Dunn M."/>
            <person name="Hung S."/>
            <person name="Kawahara F."/>
            <person name="Miranda-Saavedra D."/>
            <person name="Mourier T."/>
            <person name="Nagra H."/>
            <person name="Otto T.D."/>
            <person name="Rawlings N."/>
            <person name="Sanchez A."/>
            <person name="Sanders M."/>
            <person name="Subramaniam C."/>
            <person name="Tay Y."/>
            <person name="Dear P."/>
            <person name="Doerig C."/>
            <person name="Gruber A."/>
            <person name="Parkinson J."/>
            <person name="Shirley M."/>
            <person name="Wan K.L."/>
            <person name="Berriman M."/>
            <person name="Tomley F."/>
            <person name="Pain A."/>
        </authorList>
    </citation>
    <scope>NUCLEOTIDE SEQUENCE [LARGE SCALE GENOMIC DNA]</scope>
    <source>
        <strain evidence="3">Houghton</strain>
    </source>
</reference>
<dbReference type="OrthoDB" id="348258at2759"/>
<dbReference type="EMBL" id="HG710401">
    <property type="protein sequence ID" value="CDJ46508.1"/>
    <property type="molecule type" value="Genomic_DNA"/>
</dbReference>
<feature type="transmembrane region" description="Helical" evidence="2">
    <location>
        <begin position="228"/>
        <end position="248"/>
    </location>
</feature>
<evidence type="ECO:0000256" key="1">
    <source>
        <dbReference type="SAM" id="MobiDB-lite"/>
    </source>
</evidence>
<reference evidence="3" key="2">
    <citation type="submission" date="2013-10" db="EMBL/GenBank/DDBJ databases">
        <authorList>
            <person name="Aslett M."/>
        </authorList>
    </citation>
    <scope>NUCLEOTIDE SEQUENCE [LARGE SCALE GENOMIC DNA]</scope>
    <source>
        <strain evidence="3">Houghton</strain>
    </source>
</reference>
<feature type="transmembrane region" description="Helical" evidence="2">
    <location>
        <begin position="260"/>
        <end position="288"/>
    </location>
</feature>
<feature type="compositionally biased region" description="Basic and acidic residues" evidence="1">
    <location>
        <begin position="150"/>
        <end position="162"/>
    </location>
</feature>
<keyword evidence="2" id="KW-0812">Transmembrane</keyword>
<accession>U6LBC8</accession>
<sequence length="333" mass="35719">MLPPGAAAAEVEQGEQQLPLVAATVQQKGSDCANTAQSASTTADATENEASRGNGSESSCSQPSSSASSRSCRRQDQPNRETAFSLSEDSGETDWGEEASGAAAGSTVCSSSPPPKRKRISHAIIMPARRSPTPAAYTKVCISGTNPDLDSSHQTEEKHTEQEAGGEAPLTAELSEPLPMPLSRTLQCKFKLLHNVAMVFTFVAIVSLWGIVDVTVDIASGASDRMQFQLYLVLLFIGVSTALVLRKLKALSYRWISYPIFVFIVVIFTVITACACVLIVAVVFDVAIEAAAGEDKARRLLYYFFAFLVAGFLVSLHVALVDRSFSRVVEKFI</sequence>
<keyword evidence="4" id="KW-1185">Reference proteome</keyword>
<name>U6LBC8_9EIME</name>
<dbReference type="AlphaFoldDB" id="U6LBC8"/>
<protein>
    <recommendedName>
        <fullName evidence="5">Transmembrane protein</fullName>
    </recommendedName>
</protein>
<keyword evidence="2" id="KW-1133">Transmembrane helix</keyword>
<dbReference type="Proteomes" id="UP000030750">
    <property type="component" value="Unassembled WGS sequence"/>
</dbReference>
<evidence type="ECO:0000313" key="4">
    <source>
        <dbReference type="Proteomes" id="UP000030750"/>
    </source>
</evidence>
<feature type="compositionally biased region" description="Low complexity" evidence="1">
    <location>
        <begin position="56"/>
        <end position="70"/>
    </location>
</feature>
<evidence type="ECO:0008006" key="5">
    <source>
        <dbReference type="Google" id="ProtNLM"/>
    </source>
</evidence>
<feature type="compositionally biased region" description="Low complexity" evidence="1">
    <location>
        <begin position="33"/>
        <end position="45"/>
    </location>
</feature>
<evidence type="ECO:0000256" key="2">
    <source>
        <dbReference type="SAM" id="Phobius"/>
    </source>
</evidence>
<evidence type="ECO:0000313" key="3">
    <source>
        <dbReference type="EMBL" id="CDJ46508.1"/>
    </source>
</evidence>